<proteinExistence type="predicted"/>
<keyword evidence="2" id="KW-1133">Transmembrane helix</keyword>
<keyword evidence="4" id="KW-1185">Reference proteome</keyword>
<feature type="compositionally biased region" description="Basic and acidic residues" evidence="1">
    <location>
        <begin position="144"/>
        <end position="160"/>
    </location>
</feature>
<keyword evidence="2" id="KW-0472">Membrane</keyword>
<accession>A0ABU9J2P3</accession>
<gene>
    <name evidence="3" type="ORF">AAD027_14220</name>
</gene>
<comment type="caution">
    <text evidence="3">The sequence shown here is derived from an EMBL/GenBank/DDBJ whole genome shotgun (WGS) entry which is preliminary data.</text>
</comment>
<feature type="transmembrane region" description="Helical" evidence="2">
    <location>
        <begin position="64"/>
        <end position="90"/>
    </location>
</feature>
<feature type="region of interest" description="Disordered" evidence="1">
    <location>
        <begin position="141"/>
        <end position="166"/>
    </location>
</feature>
<keyword evidence="2" id="KW-0812">Transmembrane</keyword>
<feature type="region of interest" description="Disordered" evidence="1">
    <location>
        <begin position="1"/>
        <end position="23"/>
    </location>
</feature>
<evidence type="ECO:0000313" key="4">
    <source>
        <dbReference type="Proteomes" id="UP001459204"/>
    </source>
</evidence>
<evidence type="ECO:0000256" key="1">
    <source>
        <dbReference type="SAM" id="MobiDB-lite"/>
    </source>
</evidence>
<evidence type="ECO:0000313" key="3">
    <source>
        <dbReference type="EMBL" id="MEL1265514.1"/>
    </source>
</evidence>
<dbReference type="RefSeq" id="WP_341726678.1">
    <property type="nucleotide sequence ID" value="NZ_JBBWWT010000006.1"/>
</dbReference>
<dbReference type="EMBL" id="JBBWWT010000006">
    <property type="protein sequence ID" value="MEL1265514.1"/>
    <property type="molecule type" value="Genomic_DNA"/>
</dbReference>
<evidence type="ECO:0000256" key="2">
    <source>
        <dbReference type="SAM" id="Phobius"/>
    </source>
</evidence>
<name>A0ABU9J2P3_9GAMM</name>
<protein>
    <submittedName>
        <fullName evidence="3">Phage holin family protein</fullName>
    </submittedName>
</protein>
<sequence>MSDAPRESPDAEDERPAPPGLEESLRAVGSAGRAAYGSARDTGRAFRTLFSADLALARSAFGRALAWSGVAIVFGASAWLLVAAALIALMQRFGWSWLQSLSFAALVSLAVTALAIWKVGHYFDHTGLHATRRQLSRMGLFDESGGKDDPDDDAPAKDAPGKGTSP</sequence>
<feature type="transmembrane region" description="Helical" evidence="2">
    <location>
        <begin position="96"/>
        <end position="117"/>
    </location>
</feature>
<reference evidence="3 4" key="1">
    <citation type="submission" date="2024-04" db="EMBL/GenBank/DDBJ databases">
        <title>Draft genome sequence of Pseudoxanthomonas putridarboris WD12.</title>
        <authorList>
            <person name="Oh J."/>
        </authorList>
    </citation>
    <scope>NUCLEOTIDE SEQUENCE [LARGE SCALE GENOMIC DNA]</scope>
    <source>
        <strain evidence="3 4">WD12</strain>
    </source>
</reference>
<organism evidence="3 4">
    <name type="scientific">Pseudoxanthomonas putridarboris</name>
    <dbReference type="NCBI Taxonomy" id="752605"/>
    <lineage>
        <taxon>Bacteria</taxon>
        <taxon>Pseudomonadati</taxon>
        <taxon>Pseudomonadota</taxon>
        <taxon>Gammaproteobacteria</taxon>
        <taxon>Lysobacterales</taxon>
        <taxon>Lysobacteraceae</taxon>
        <taxon>Pseudoxanthomonas</taxon>
    </lineage>
</organism>
<dbReference type="Proteomes" id="UP001459204">
    <property type="component" value="Unassembled WGS sequence"/>
</dbReference>